<reference evidence="5 6" key="1">
    <citation type="submission" date="2018-08" db="EMBL/GenBank/DDBJ databases">
        <title>Pallidiluteibacterium maritimus gen. nov., sp. nov., isolated from coastal sediment.</title>
        <authorList>
            <person name="Zhou L.Y."/>
        </authorList>
    </citation>
    <scope>NUCLEOTIDE SEQUENCE [LARGE SCALE GENOMIC DNA]</scope>
    <source>
        <strain evidence="5 6">XSD2</strain>
    </source>
</reference>
<accession>A0A399T4Z8</accession>
<sequence>MSENKQIYNLHISGLRIAVLVLFCVIGLNIASIGNEKTTKKQNAKSGLTYINQFIENGSNLNWELADNNTVNIYLGYDYERNSLNRAYDHWHFLLEAEKGNDVTLIFHNFSEIYNGKQMPFETWIMDCISSPDDRNWQHVPVEWIDDDRMKVKIHMESDSLYIARVEPYRVSDLQNLLSEIKEDEQVKITPIGNTVEGRELQVIQVGSNNSPHKIFIRARAHAWETGGNWVVEGIIKKLLDNSRESKGYLANYTVYILPMANMDGVARGVSRFNLNGMDLNRNLTEPANPVLSPENAAMEGWLEGMIAKGLKPELAIDFHNDSNGPLFFSGKGKDNKRYVGNMRLLEKLLREKTWFSESTSFYGTTSFEEGLMSRYGIDALVYELNAHWIKSLEKKPLSEDWILLGGQLCTVFDIYCNEIKED</sequence>
<protein>
    <submittedName>
        <fullName evidence="5">Peptidase M14</fullName>
    </submittedName>
</protein>
<dbReference type="OrthoDB" id="1111523at2"/>
<gene>
    <name evidence="5" type="ORF">D1614_04420</name>
</gene>
<evidence type="ECO:0000256" key="1">
    <source>
        <dbReference type="ARBA" id="ARBA00001947"/>
    </source>
</evidence>
<dbReference type="GO" id="GO:0008270">
    <property type="term" value="F:zinc ion binding"/>
    <property type="evidence" value="ECO:0007669"/>
    <property type="project" value="InterPro"/>
</dbReference>
<comment type="cofactor">
    <cofactor evidence="1">
        <name>Zn(2+)</name>
        <dbReference type="ChEBI" id="CHEBI:29105"/>
    </cofactor>
</comment>
<name>A0A399T4Z8_9BACT</name>
<dbReference type="GO" id="GO:0006508">
    <property type="term" value="P:proteolysis"/>
    <property type="evidence" value="ECO:0007669"/>
    <property type="project" value="InterPro"/>
</dbReference>
<dbReference type="InterPro" id="IPR050821">
    <property type="entry name" value="Cytosolic_carboxypeptidase"/>
</dbReference>
<evidence type="ECO:0000256" key="3">
    <source>
        <dbReference type="SAM" id="Phobius"/>
    </source>
</evidence>
<evidence type="ECO:0000256" key="2">
    <source>
        <dbReference type="PROSITE-ProRule" id="PRU01379"/>
    </source>
</evidence>
<evidence type="ECO:0000313" key="6">
    <source>
        <dbReference type="Proteomes" id="UP000265926"/>
    </source>
</evidence>
<keyword evidence="3" id="KW-1133">Transmembrane helix</keyword>
<keyword evidence="3" id="KW-0472">Membrane</keyword>
<comment type="similarity">
    <text evidence="2">Belongs to the peptidase M14 family.</text>
</comment>
<feature type="domain" description="Peptidase M14" evidence="4">
    <location>
        <begin position="167"/>
        <end position="423"/>
    </location>
</feature>
<dbReference type="SUPFAM" id="SSF53187">
    <property type="entry name" value="Zn-dependent exopeptidases"/>
    <property type="match status" value="1"/>
</dbReference>
<dbReference type="PANTHER" id="PTHR12756:SF11">
    <property type="entry name" value="CYTOSOLIC CARBOXYPEPTIDASE 1"/>
    <property type="match status" value="1"/>
</dbReference>
<dbReference type="Pfam" id="PF00246">
    <property type="entry name" value="Peptidase_M14"/>
    <property type="match status" value="1"/>
</dbReference>
<comment type="caution">
    <text evidence="2">Lacks conserved residue(s) required for the propagation of feature annotation.</text>
</comment>
<keyword evidence="6" id="KW-1185">Reference proteome</keyword>
<dbReference type="Gene3D" id="3.40.630.10">
    <property type="entry name" value="Zn peptidases"/>
    <property type="match status" value="1"/>
</dbReference>
<evidence type="ECO:0000313" key="5">
    <source>
        <dbReference type="EMBL" id="RIJ49995.1"/>
    </source>
</evidence>
<dbReference type="Gene3D" id="2.60.40.3120">
    <property type="match status" value="1"/>
</dbReference>
<dbReference type="AlphaFoldDB" id="A0A399T4Z8"/>
<evidence type="ECO:0000259" key="4">
    <source>
        <dbReference type="PROSITE" id="PS52035"/>
    </source>
</evidence>
<dbReference type="Proteomes" id="UP000265926">
    <property type="component" value="Unassembled WGS sequence"/>
</dbReference>
<dbReference type="EMBL" id="QWGR01000002">
    <property type="protein sequence ID" value="RIJ49995.1"/>
    <property type="molecule type" value="Genomic_DNA"/>
</dbReference>
<dbReference type="GO" id="GO:0004181">
    <property type="term" value="F:metallocarboxypeptidase activity"/>
    <property type="evidence" value="ECO:0007669"/>
    <property type="project" value="InterPro"/>
</dbReference>
<keyword evidence="3" id="KW-0812">Transmembrane</keyword>
<organism evidence="5 6">
    <name type="scientific">Maribellus luteus</name>
    <dbReference type="NCBI Taxonomy" id="2305463"/>
    <lineage>
        <taxon>Bacteria</taxon>
        <taxon>Pseudomonadati</taxon>
        <taxon>Bacteroidota</taxon>
        <taxon>Bacteroidia</taxon>
        <taxon>Marinilabiliales</taxon>
        <taxon>Prolixibacteraceae</taxon>
        <taxon>Maribellus</taxon>
    </lineage>
</organism>
<dbReference type="PROSITE" id="PS52035">
    <property type="entry name" value="PEPTIDASE_M14"/>
    <property type="match status" value="1"/>
</dbReference>
<dbReference type="RefSeq" id="WP_119436682.1">
    <property type="nucleotide sequence ID" value="NZ_QWGR01000002.1"/>
</dbReference>
<dbReference type="PANTHER" id="PTHR12756">
    <property type="entry name" value="CYTOSOLIC CARBOXYPEPTIDASE"/>
    <property type="match status" value="1"/>
</dbReference>
<proteinExistence type="inferred from homology"/>
<dbReference type="InterPro" id="IPR000834">
    <property type="entry name" value="Peptidase_M14"/>
</dbReference>
<dbReference type="SMART" id="SM00631">
    <property type="entry name" value="Zn_pept"/>
    <property type="match status" value="1"/>
</dbReference>
<comment type="caution">
    <text evidence="5">The sequence shown here is derived from an EMBL/GenBank/DDBJ whole genome shotgun (WGS) entry which is preliminary data.</text>
</comment>
<feature type="transmembrane region" description="Helical" evidence="3">
    <location>
        <begin position="12"/>
        <end position="33"/>
    </location>
</feature>